<organism evidence="1">
    <name type="scientific">African swine fever virus</name>
    <name type="common">ASFV</name>
    <dbReference type="NCBI Taxonomy" id="10497"/>
    <lineage>
        <taxon>Viruses</taxon>
        <taxon>Varidnaviria</taxon>
        <taxon>Bamfordvirae</taxon>
        <taxon>Nucleocytoviricota</taxon>
        <taxon>Pokkesviricetes</taxon>
        <taxon>Asfuvirales</taxon>
        <taxon>Asfarviridae</taxon>
        <taxon>Asfivirus</taxon>
        <taxon>Asfivirus haemorrhagiae</taxon>
    </lineage>
</organism>
<organismHost>
    <name type="scientific">Potamochoerus larvatus</name>
    <name type="common">Bushpig</name>
    <dbReference type="NCBI Taxonomy" id="273792"/>
</organismHost>
<sequence length="28" mass="3347">MTRPNDTCHFKKKLNFVSTKKNPTCIFF</sequence>
<organismHost>
    <name type="scientific">Sus scrofa</name>
    <name type="common">Pig</name>
    <dbReference type="NCBI Taxonomy" id="9823"/>
</organismHost>
<reference evidence="1" key="1">
    <citation type="submission" date="2020-11" db="EMBL/GenBank/DDBJ databases">
        <authorList>
            <consortium name="IVD NGS Lab"/>
        </authorList>
    </citation>
    <scope>NUCLEOTIDE SEQUENCE [LARGE SCALE GENOMIC DNA]</scope>
    <source>
        <strain evidence="1">ASFV Ken.rie1</strain>
    </source>
</reference>
<accession>A0A7R8V7B9</accession>
<organismHost>
    <name type="scientific">Ornithodoros moubata</name>
    <name type="common">Soft tick</name>
    <name type="synonym">Argasid tick</name>
    <dbReference type="NCBI Taxonomy" id="6938"/>
</organismHost>
<dbReference type="EMBL" id="LR899131">
    <property type="protein sequence ID" value="CAD7112222.1"/>
    <property type="molecule type" value="Genomic_DNA"/>
</dbReference>
<organismHost>
    <name type="scientific">Phacochoerus aethiopicus</name>
    <name type="common">Warthog</name>
    <dbReference type="NCBI Taxonomy" id="85517"/>
</organismHost>
<organismHost>
    <name type="scientific">Ornithodoros</name>
    <name type="common">relapsing fever ticks</name>
    <dbReference type="NCBI Taxonomy" id="6937"/>
</organismHost>
<organismHost>
    <name type="scientific">Phacochoerus africanus</name>
    <name type="common">Warthog</name>
    <dbReference type="NCBI Taxonomy" id="41426"/>
</organismHost>
<proteinExistence type="predicted"/>
<protein>
    <submittedName>
        <fullName evidence="1">ASFV G ACD 00240 CDS</fullName>
    </submittedName>
</protein>
<evidence type="ECO:0000313" key="1">
    <source>
        <dbReference type="EMBL" id="CAD7112222.1"/>
    </source>
</evidence>
<dbReference type="Proteomes" id="UP000594880">
    <property type="component" value="Segment"/>
</dbReference>
<name>A0A7R8V7B9_ASF</name>